<dbReference type="AlphaFoldDB" id="A0AAD6D6K7"/>
<evidence type="ECO:0000256" key="1">
    <source>
        <dbReference type="ARBA" id="ARBA00022884"/>
    </source>
</evidence>
<organism evidence="4 5">
    <name type="scientific">Penicillium frequentans</name>
    <dbReference type="NCBI Taxonomy" id="3151616"/>
    <lineage>
        <taxon>Eukaryota</taxon>
        <taxon>Fungi</taxon>
        <taxon>Dikarya</taxon>
        <taxon>Ascomycota</taxon>
        <taxon>Pezizomycotina</taxon>
        <taxon>Eurotiomycetes</taxon>
        <taxon>Eurotiomycetidae</taxon>
        <taxon>Eurotiales</taxon>
        <taxon>Aspergillaceae</taxon>
        <taxon>Penicillium</taxon>
    </lineage>
</organism>
<dbReference type="Proteomes" id="UP001220324">
    <property type="component" value="Unassembled WGS sequence"/>
</dbReference>
<comment type="caution">
    <text evidence="4">The sequence shown here is derived from an EMBL/GenBank/DDBJ whole genome shotgun (WGS) entry which is preliminary data.</text>
</comment>
<dbReference type="GO" id="GO:0005654">
    <property type="term" value="C:nucleoplasm"/>
    <property type="evidence" value="ECO:0007669"/>
    <property type="project" value="TreeGrafter"/>
</dbReference>
<dbReference type="EMBL" id="JAQIZZ010000001">
    <property type="protein sequence ID" value="KAJ5556913.1"/>
    <property type="molecule type" value="Genomic_DNA"/>
</dbReference>
<name>A0AAD6D6K7_9EURO</name>
<dbReference type="Gene3D" id="3.30.160.20">
    <property type="match status" value="1"/>
</dbReference>
<evidence type="ECO:0000313" key="4">
    <source>
        <dbReference type="EMBL" id="KAJ5556913.1"/>
    </source>
</evidence>
<dbReference type="GO" id="GO:0034475">
    <property type="term" value="P:U4 snRNA 3'-end processing"/>
    <property type="evidence" value="ECO:0007669"/>
    <property type="project" value="TreeGrafter"/>
</dbReference>
<gene>
    <name evidence="4" type="ORF">N7494_000828</name>
</gene>
<dbReference type="PROSITE" id="PS50142">
    <property type="entry name" value="RNASE_3_2"/>
    <property type="match status" value="1"/>
</dbReference>
<dbReference type="InterPro" id="IPR000999">
    <property type="entry name" value="RNase_III_dom"/>
</dbReference>
<protein>
    <recommendedName>
        <fullName evidence="3">RNase III domain-containing protein</fullName>
    </recommendedName>
</protein>
<sequence length="340" mass="37448">MKTSHLSERDQTANPVGENRHINASSSNSRLSLLKTLVEEATSDLEITEAEPKIAQAISMLYSAFQDSHGPSVLEHESRQASQGAEPKFPTLKPQRDQSGMPSLPPIQDILLQRAVFMHPACGKSTDASYDRLEVLGDAYIELIATKLVWERFPGIPAGRISQIREGLVKNETLAKFAEKYGFDHKASVPATYSDQPKRWVKTKGDIFEAYVAAVVLSDPQKGYGMVEEWLIGLWSPLLDKLGHQKAELRSKEELAKRVMGKGIKLEYLPERDPIQIKGSGTQMFFIGVYLTGWGWEKTHLGSGQGSSKVEAGDEAARAALLNTSLISQVIAAKKVMTGK</sequence>
<dbReference type="InterPro" id="IPR036389">
    <property type="entry name" value="RNase_III_sf"/>
</dbReference>
<feature type="region of interest" description="Disordered" evidence="2">
    <location>
        <begin position="69"/>
        <end position="104"/>
    </location>
</feature>
<dbReference type="PANTHER" id="PTHR11207:SF0">
    <property type="entry name" value="RIBONUCLEASE 3"/>
    <property type="match status" value="1"/>
</dbReference>
<dbReference type="GO" id="GO:0006369">
    <property type="term" value="P:termination of RNA polymerase II transcription"/>
    <property type="evidence" value="ECO:0007669"/>
    <property type="project" value="TreeGrafter"/>
</dbReference>
<feature type="domain" description="RNase III" evidence="3">
    <location>
        <begin position="107"/>
        <end position="220"/>
    </location>
</feature>
<dbReference type="PANTHER" id="PTHR11207">
    <property type="entry name" value="RIBONUCLEASE III"/>
    <property type="match status" value="1"/>
</dbReference>
<feature type="region of interest" description="Disordered" evidence="2">
    <location>
        <begin position="1"/>
        <end position="29"/>
    </location>
</feature>
<keyword evidence="1" id="KW-0694">RNA-binding</keyword>
<evidence type="ECO:0000256" key="2">
    <source>
        <dbReference type="SAM" id="MobiDB-lite"/>
    </source>
</evidence>
<dbReference type="SMART" id="SM00535">
    <property type="entry name" value="RIBOc"/>
    <property type="match status" value="1"/>
</dbReference>
<dbReference type="SUPFAM" id="SSF69065">
    <property type="entry name" value="RNase III domain-like"/>
    <property type="match status" value="1"/>
</dbReference>
<feature type="compositionally biased region" description="Basic and acidic residues" evidence="2">
    <location>
        <begin position="1"/>
        <end position="11"/>
    </location>
</feature>
<keyword evidence="5" id="KW-1185">Reference proteome</keyword>
<evidence type="ECO:0000313" key="5">
    <source>
        <dbReference type="Proteomes" id="UP001220324"/>
    </source>
</evidence>
<reference evidence="4 5" key="1">
    <citation type="journal article" date="2023" name="IMA Fungus">
        <title>Comparative genomic study of the Penicillium genus elucidates a diverse pangenome and 15 lateral gene transfer events.</title>
        <authorList>
            <person name="Petersen C."/>
            <person name="Sorensen T."/>
            <person name="Nielsen M.R."/>
            <person name="Sondergaard T.E."/>
            <person name="Sorensen J.L."/>
            <person name="Fitzpatrick D.A."/>
            <person name="Frisvad J.C."/>
            <person name="Nielsen K.L."/>
        </authorList>
    </citation>
    <scope>NUCLEOTIDE SEQUENCE [LARGE SCALE GENOMIC DNA]</scope>
    <source>
        <strain evidence="4 5">IBT 35679</strain>
    </source>
</reference>
<dbReference type="Pfam" id="PF00636">
    <property type="entry name" value="Ribonuclease_3"/>
    <property type="match status" value="1"/>
</dbReference>
<dbReference type="GO" id="GO:0004525">
    <property type="term" value="F:ribonuclease III activity"/>
    <property type="evidence" value="ECO:0007669"/>
    <property type="project" value="InterPro"/>
</dbReference>
<proteinExistence type="predicted"/>
<accession>A0AAD6D6K7</accession>
<dbReference type="Gene3D" id="1.10.1520.10">
    <property type="entry name" value="Ribonuclease III domain"/>
    <property type="match status" value="1"/>
</dbReference>
<dbReference type="GO" id="GO:0006364">
    <property type="term" value="P:rRNA processing"/>
    <property type="evidence" value="ECO:0007669"/>
    <property type="project" value="TreeGrafter"/>
</dbReference>
<dbReference type="CDD" id="cd00593">
    <property type="entry name" value="RIBOc"/>
    <property type="match status" value="1"/>
</dbReference>
<evidence type="ECO:0000259" key="3">
    <source>
        <dbReference type="PROSITE" id="PS50142"/>
    </source>
</evidence>
<dbReference type="SUPFAM" id="SSF54768">
    <property type="entry name" value="dsRNA-binding domain-like"/>
    <property type="match status" value="1"/>
</dbReference>
<dbReference type="GO" id="GO:0003723">
    <property type="term" value="F:RNA binding"/>
    <property type="evidence" value="ECO:0007669"/>
    <property type="project" value="UniProtKB-KW"/>
</dbReference>